<dbReference type="PANTHER" id="PTHR30204">
    <property type="entry name" value="REDOX-CYCLING DRUG-SENSING TRANSCRIPTIONAL ACTIVATOR SOXR"/>
    <property type="match status" value="1"/>
</dbReference>
<proteinExistence type="predicted"/>
<sequence>MKRRLLAVKDMVQITGITPRTLHYYDRIDLFKPTQLAENGYRYYDYSSLEKLQTILFLKEIGFSLKEIADIVKLAKHEQKQVLEKHSQTLQLQQQKLAMMITSLQEYIAGTDIYNLQIFKESSVLPLQQQYAQEASYLYSETESYQQFTSNINKLTAEQRATYFAEFEQSMESIFRKIANAMNQAPDSEEVQQLIVEWKSYLKQFMVCDAELLVCIAKTYKYDTRFKNYINQYSEEDVVEFIYTVVMHYVEREV</sequence>
<dbReference type="SMART" id="SM00422">
    <property type="entry name" value="HTH_MERR"/>
    <property type="match status" value="1"/>
</dbReference>
<gene>
    <name evidence="6" type="ORF">ACFSJH_00690</name>
</gene>
<dbReference type="PROSITE" id="PS50937">
    <property type="entry name" value="HTH_MERR_2"/>
    <property type="match status" value="1"/>
</dbReference>
<evidence type="ECO:0000256" key="4">
    <source>
        <dbReference type="ARBA" id="ARBA00023163"/>
    </source>
</evidence>
<keyword evidence="2" id="KW-0238">DNA-binding</keyword>
<dbReference type="InterPro" id="IPR009061">
    <property type="entry name" value="DNA-bd_dom_put_sf"/>
</dbReference>
<evidence type="ECO:0000313" key="6">
    <source>
        <dbReference type="EMBL" id="MFD2114270.1"/>
    </source>
</evidence>
<dbReference type="CDD" id="cd01106">
    <property type="entry name" value="HTH_TipAL-Mta"/>
    <property type="match status" value="1"/>
</dbReference>
<evidence type="ECO:0000259" key="5">
    <source>
        <dbReference type="PROSITE" id="PS50937"/>
    </source>
</evidence>
<evidence type="ECO:0000313" key="7">
    <source>
        <dbReference type="Proteomes" id="UP001597362"/>
    </source>
</evidence>
<keyword evidence="7" id="KW-1185">Reference proteome</keyword>
<feature type="domain" description="HTH merR-type" evidence="5">
    <location>
        <begin position="5"/>
        <end position="74"/>
    </location>
</feature>
<dbReference type="EMBL" id="JBHUHO010000003">
    <property type="protein sequence ID" value="MFD2114270.1"/>
    <property type="molecule type" value="Genomic_DNA"/>
</dbReference>
<evidence type="ECO:0000256" key="3">
    <source>
        <dbReference type="ARBA" id="ARBA00023159"/>
    </source>
</evidence>
<reference evidence="7" key="1">
    <citation type="journal article" date="2019" name="Int. J. Syst. Evol. Microbiol.">
        <title>The Global Catalogue of Microorganisms (GCM) 10K type strain sequencing project: providing services to taxonomists for standard genome sequencing and annotation.</title>
        <authorList>
            <consortium name="The Broad Institute Genomics Platform"/>
            <consortium name="The Broad Institute Genome Sequencing Center for Infectious Disease"/>
            <person name="Wu L."/>
            <person name="Ma J."/>
        </authorList>
    </citation>
    <scope>NUCLEOTIDE SEQUENCE [LARGE SCALE GENOMIC DNA]</scope>
    <source>
        <strain evidence="7">GH52</strain>
    </source>
</reference>
<dbReference type="Pfam" id="PF13411">
    <property type="entry name" value="MerR_1"/>
    <property type="match status" value="1"/>
</dbReference>
<keyword evidence="4" id="KW-0804">Transcription</keyword>
<dbReference type="Gene3D" id="1.10.490.50">
    <property type="entry name" value="Antibiotic binding domain of TipA-like multidrug resistance regulators"/>
    <property type="match status" value="1"/>
</dbReference>
<dbReference type="RefSeq" id="WP_377769244.1">
    <property type="nucleotide sequence ID" value="NZ_JBHUHO010000003.1"/>
</dbReference>
<dbReference type="Gene3D" id="1.10.1660.10">
    <property type="match status" value="1"/>
</dbReference>
<dbReference type="InterPro" id="IPR000551">
    <property type="entry name" value="MerR-type_HTH_dom"/>
</dbReference>
<dbReference type="SUPFAM" id="SSF46955">
    <property type="entry name" value="Putative DNA-binding domain"/>
    <property type="match status" value="1"/>
</dbReference>
<dbReference type="Proteomes" id="UP001597362">
    <property type="component" value="Unassembled WGS sequence"/>
</dbReference>
<comment type="caution">
    <text evidence="6">The sequence shown here is derived from an EMBL/GenBank/DDBJ whole genome shotgun (WGS) entry which is preliminary data.</text>
</comment>
<dbReference type="SUPFAM" id="SSF89082">
    <property type="entry name" value="Antibiotic binding domain of TipA-like multidrug resistance regulators"/>
    <property type="match status" value="1"/>
</dbReference>
<dbReference type="InterPro" id="IPR012925">
    <property type="entry name" value="TipAS_dom"/>
</dbReference>
<keyword evidence="3" id="KW-0010">Activator</keyword>
<keyword evidence="1" id="KW-0805">Transcription regulation</keyword>
<organism evidence="6 7">
    <name type="scientific">Paenibacillus yanchengensis</name>
    <dbReference type="NCBI Taxonomy" id="2035833"/>
    <lineage>
        <taxon>Bacteria</taxon>
        <taxon>Bacillati</taxon>
        <taxon>Bacillota</taxon>
        <taxon>Bacilli</taxon>
        <taxon>Bacillales</taxon>
        <taxon>Paenibacillaceae</taxon>
        <taxon>Paenibacillus</taxon>
    </lineage>
</organism>
<dbReference type="InterPro" id="IPR036244">
    <property type="entry name" value="TipA-like_antibiotic-bd"/>
</dbReference>
<evidence type="ECO:0000256" key="2">
    <source>
        <dbReference type="ARBA" id="ARBA00023125"/>
    </source>
</evidence>
<protein>
    <submittedName>
        <fullName evidence="6">MerR family transcriptional regulator</fullName>
    </submittedName>
</protein>
<dbReference type="PANTHER" id="PTHR30204:SF90">
    <property type="entry name" value="HTH-TYPE TRANSCRIPTIONAL ACTIVATOR MTA"/>
    <property type="match status" value="1"/>
</dbReference>
<dbReference type="InterPro" id="IPR047057">
    <property type="entry name" value="MerR_fam"/>
</dbReference>
<dbReference type="Pfam" id="PF07739">
    <property type="entry name" value="TipAS"/>
    <property type="match status" value="1"/>
</dbReference>
<evidence type="ECO:0000256" key="1">
    <source>
        <dbReference type="ARBA" id="ARBA00023015"/>
    </source>
</evidence>
<name>A0ABW4YF88_9BACL</name>
<accession>A0ABW4YF88</accession>